<evidence type="ECO:0000256" key="3">
    <source>
        <dbReference type="ARBA" id="ARBA00023015"/>
    </source>
</evidence>
<feature type="compositionally biased region" description="Polar residues" evidence="7">
    <location>
        <begin position="135"/>
        <end position="145"/>
    </location>
</feature>
<dbReference type="InterPro" id="IPR039420">
    <property type="entry name" value="WalR-like"/>
</dbReference>
<name>A0ABS2LBE6_9CELL</name>
<dbReference type="CDD" id="cd00156">
    <property type="entry name" value="REC"/>
    <property type="match status" value="1"/>
</dbReference>
<evidence type="ECO:0000313" key="10">
    <source>
        <dbReference type="Proteomes" id="UP000698059"/>
    </source>
</evidence>
<keyword evidence="3" id="KW-0805">Transcription regulation</keyword>
<evidence type="ECO:0000313" key="9">
    <source>
        <dbReference type="EMBL" id="MBM7477741.1"/>
    </source>
</evidence>
<protein>
    <submittedName>
        <fullName evidence="9">CheY-like chemotaxis protein</fullName>
    </submittedName>
</protein>
<evidence type="ECO:0000256" key="5">
    <source>
        <dbReference type="ARBA" id="ARBA00023163"/>
    </source>
</evidence>
<dbReference type="PANTHER" id="PTHR48111:SF1">
    <property type="entry name" value="TWO-COMPONENT RESPONSE REGULATOR ORR33"/>
    <property type="match status" value="1"/>
</dbReference>
<proteinExistence type="predicted"/>
<evidence type="ECO:0000256" key="7">
    <source>
        <dbReference type="SAM" id="MobiDB-lite"/>
    </source>
</evidence>
<dbReference type="Pfam" id="PF00072">
    <property type="entry name" value="Response_reg"/>
    <property type="match status" value="1"/>
</dbReference>
<dbReference type="EMBL" id="JAFBBO010000001">
    <property type="protein sequence ID" value="MBM7477741.1"/>
    <property type="molecule type" value="Genomic_DNA"/>
</dbReference>
<accession>A0ABS2LBE6</accession>
<dbReference type="PANTHER" id="PTHR48111">
    <property type="entry name" value="REGULATOR OF RPOS"/>
    <property type="match status" value="1"/>
</dbReference>
<dbReference type="SUPFAM" id="SSF52172">
    <property type="entry name" value="CheY-like"/>
    <property type="match status" value="1"/>
</dbReference>
<dbReference type="RefSeq" id="WP_307822354.1">
    <property type="nucleotide sequence ID" value="NZ_BAAAVF010000005.1"/>
</dbReference>
<keyword evidence="1 6" id="KW-0597">Phosphoprotein</keyword>
<keyword evidence="2" id="KW-0902">Two-component regulatory system</keyword>
<dbReference type="InterPro" id="IPR011006">
    <property type="entry name" value="CheY-like_superfamily"/>
</dbReference>
<gene>
    <name evidence="9" type="ORF">JOD49_000661</name>
</gene>
<keyword evidence="10" id="KW-1185">Reference proteome</keyword>
<evidence type="ECO:0000256" key="2">
    <source>
        <dbReference type="ARBA" id="ARBA00023012"/>
    </source>
</evidence>
<dbReference type="SMART" id="SM00448">
    <property type="entry name" value="REC"/>
    <property type="match status" value="1"/>
</dbReference>
<dbReference type="Proteomes" id="UP000698059">
    <property type="component" value="Unassembled WGS sequence"/>
</dbReference>
<feature type="domain" description="Response regulatory" evidence="8">
    <location>
        <begin position="9"/>
        <end position="125"/>
    </location>
</feature>
<dbReference type="Gene3D" id="3.40.50.2300">
    <property type="match status" value="1"/>
</dbReference>
<evidence type="ECO:0000259" key="8">
    <source>
        <dbReference type="PROSITE" id="PS50110"/>
    </source>
</evidence>
<dbReference type="InterPro" id="IPR001789">
    <property type="entry name" value="Sig_transdc_resp-reg_receiver"/>
</dbReference>
<feature type="modified residue" description="4-aspartylphosphate" evidence="6">
    <location>
        <position position="60"/>
    </location>
</feature>
<reference evidence="9 10" key="1">
    <citation type="submission" date="2021-01" db="EMBL/GenBank/DDBJ databases">
        <title>Sequencing the genomes of 1000 actinobacteria strains.</title>
        <authorList>
            <person name="Klenk H.-P."/>
        </authorList>
    </citation>
    <scope>NUCLEOTIDE SEQUENCE [LARGE SCALE GENOMIC DNA]</scope>
    <source>
        <strain evidence="9 10">DSM 46000</strain>
    </source>
</reference>
<organism evidence="9 10">
    <name type="scientific">Oerskovia jenensis</name>
    <dbReference type="NCBI Taxonomy" id="162169"/>
    <lineage>
        <taxon>Bacteria</taxon>
        <taxon>Bacillati</taxon>
        <taxon>Actinomycetota</taxon>
        <taxon>Actinomycetes</taxon>
        <taxon>Micrococcales</taxon>
        <taxon>Cellulomonadaceae</taxon>
        <taxon>Oerskovia</taxon>
    </lineage>
</organism>
<evidence type="ECO:0000256" key="4">
    <source>
        <dbReference type="ARBA" id="ARBA00023125"/>
    </source>
</evidence>
<sequence length="169" mass="17746">MLSPEDLLRVLLVEDDDGDAILVEELLDDARVKVELHRARSLDVALEMLRLHDVHCVLLDLGLPDAVGLSAVERLQSRPDPPALVVLTGHTGIDLGVQAVAAGADDYLVKGAPTTTWSRARSTAICWGVLSATPSSAVAPRSSSEPSTAARCAPPRPPASSAPCCPSRS</sequence>
<keyword evidence="4" id="KW-0238">DNA-binding</keyword>
<feature type="region of interest" description="Disordered" evidence="7">
    <location>
        <begin position="135"/>
        <end position="169"/>
    </location>
</feature>
<evidence type="ECO:0000256" key="6">
    <source>
        <dbReference type="PROSITE-ProRule" id="PRU00169"/>
    </source>
</evidence>
<evidence type="ECO:0000256" key="1">
    <source>
        <dbReference type="ARBA" id="ARBA00022553"/>
    </source>
</evidence>
<keyword evidence="5" id="KW-0804">Transcription</keyword>
<dbReference type="PROSITE" id="PS50110">
    <property type="entry name" value="RESPONSE_REGULATORY"/>
    <property type="match status" value="1"/>
</dbReference>
<comment type="caution">
    <text evidence="9">The sequence shown here is derived from an EMBL/GenBank/DDBJ whole genome shotgun (WGS) entry which is preliminary data.</text>
</comment>